<comment type="cofactor">
    <cofactor evidence="1 8">
        <name>heme</name>
        <dbReference type="ChEBI" id="CHEBI:30413"/>
    </cofactor>
</comment>
<keyword evidence="7" id="KW-0503">Monooxygenase</keyword>
<dbReference type="PANTHER" id="PTHR24287">
    <property type="entry name" value="P450, PUTATIVE (EUROFUNG)-RELATED"/>
    <property type="match status" value="1"/>
</dbReference>
<dbReference type="PRINTS" id="PR00464">
    <property type="entry name" value="EP450II"/>
</dbReference>
<organism evidence="9 10">
    <name type="scientific">Saccharata proteae CBS 121410</name>
    <dbReference type="NCBI Taxonomy" id="1314787"/>
    <lineage>
        <taxon>Eukaryota</taxon>
        <taxon>Fungi</taxon>
        <taxon>Dikarya</taxon>
        <taxon>Ascomycota</taxon>
        <taxon>Pezizomycotina</taxon>
        <taxon>Dothideomycetes</taxon>
        <taxon>Dothideomycetes incertae sedis</taxon>
        <taxon>Botryosphaeriales</taxon>
        <taxon>Saccharataceae</taxon>
        <taxon>Saccharata</taxon>
    </lineage>
</organism>
<keyword evidence="4 8" id="KW-0479">Metal-binding</keyword>
<proteinExistence type="inferred from homology"/>
<evidence type="ECO:0000256" key="5">
    <source>
        <dbReference type="ARBA" id="ARBA00023002"/>
    </source>
</evidence>
<evidence type="ECO:0000256" key="8">
    <source>
        <dbReference type="PIRSR" id="PIRSR602402-1"/>
    </source>
</evidence>
<dbReference type="InterPro" id="IPR002402">
    <property type="entry name" value="Cyt_P450_E_grp-II"/>
</dbReference>
<evidence type="ECO:0000256" key="2">
    <source>
        <dbReference type="ARBA" id="ARBA00010617"/>
    </source>
</evidence>
<gene>
    <name evidence="9" type="ORF">K490DRAFT_38764</name>
</gene>
<keyword evidence="5" id="KW-0560">Oxidoreductase</keyword>
<name>A0A6A5YA91_9PEZI</name>
<reference evidence="9" key="1">
    <citation type="journal article" date="2020" name="Stud. Mycol.">
        <title>101 Dothideomycetes genomes: a test case for predicting lifestyles and emergence of pathogens.</title>
        <authorList>
            <person name="Haridas S."/>
            <person name="Albert R."/>
            <person name="Binder M."/>
            <person name="Bloem J."/>
            <person name="Labutti K."/>
            <person name="Salamov A."/>
            <person name="Andreopoulos B."/>
            <person name="Baker S."/>
            <person name="Barry K."/>
            <person name="Bills G."/>
            <person name="Bluhm B."/>
            <person name="Cannon C."/>
            <person name="Castanera R."/>
            <person name="Culley D."/>
            <person name="Daum C."/>
            <person name="Ezra D."/>
            <person name="Gonzalez J."/>
            <person name="Henrissat B."/>
            <person name="Kuo A."/>
            <person name="Liang C."/>
            <person name="Lipzen A."/>
            <person name="Lutzoni F."/>
            <person name="Magnuson J."/>
            <person name="Mondo S."/>
            <person name="Nolan M."/>
            <person name="Ohm R."/>
            <person name="Pangilinan J."/>
            <person name="Park H.-J."/>
            <person name="Ramirez L."/>
            <person name="Alfaro M."/>
            <person name="Sun H."/>
            <person name="Tritt A."/>
            <person name="Yoshinaga Y."/>
            <person name="Zwiers L.-H."/>
            <person name="Turgeon B."/>
            <person name="Goodwin S."/>
            <person name="Spatafora J."/>
            <person name="Crous P."/>
            <person name="Grigoriev I."/>
        </authorList>
    </citation>
    <scope>NUCLEOTIDE SEQUENCE</scope>
    <source>
        <strain evidence="9">CBS 121410</strain>
    </source>
</reference>
<dbReference type="InterPro" id="IPR001128">
    <property type="entry name" value="Cyt_P450"/>
</dbReference>
<dbReference type="CDD" id="cd11063">
    <property type="entry name" value="CYP52"/>
    <property type="match status" value="1"/>
</dbReference>
<dbReference type="GO" id="GO:0005506">
    <property type="term" value="F:iron ion binding"/>
    <property type="evidence" value="ECO:0007669"/>
    <property type="project" value="InterPro"/>
</dbReference>
<dbReference type="Gene3D" id="1.10.630.10">
    <property type="entry name" value="Cytochrome P450"/>
    <property type="match status" value="1"/>
</dbReference>
<dbReference type="GO" id="GO:0020037">
    <property type="term" value="F:heme binding"/>
    <property type="evidence" value="ECO:0007669"/>
    <property type="project" value="InterPro"/>
</dbReference>
<dbReference type="InterPro" id="IPR002974">
    <property type="entry name" value="Cyt_P450_E_CYP52_ascomycetes"/>
</dbReference>
<dbReference type="PRINTS" id="PR00385">
    <property type="entry name" value="P450"/>
</dbReference>
<evidence type="ECO:0000256" key="3">
    <source>
        <dbReference type="ARBA" id="ARBA00022617"/>
    </source>
</evidence>
<dbReference type="AlphaFoldDB" id="A0A6A5YA91"/>
<sequence length="521" mass="58803">MFEYSLSGVIIALTLGYIISTRLSSYLTVRRFKAENGCEEPAAHYPLTWKDLGTGIKYQYDNVQAAKAYSYLTHMRRRFDRLGNTFVARIVFHPIIATIEPENLKAVFATNMQDFQLGEYRTETFKALLGYGIFTLDGHQWKHSRDLLRPAFAKSQFTDMDVYERHMQHLLELLPVDGVTEVDLQPLFFRLTMDSATEILLGKSVNSLLPITDKEDPASSFSAAYETAKWEVFKNVQMYPYGQYRNLSDMNAAIAIVHKYVDEYVDAAVALREKTATPTSSSDDEKDANNDSTSKKQYSFLRELANDSNDREKIRSELLSVLLAGRDTTAALLSNVFFVLSRRPDIWRRLRNEVDQLDGQKPSFSQLKEMRYLNWVLDESLRLHPVVPVNTRTATRSTVLPLGGGPDGLSPLHVPAGAQIVTNIYALHRRADIYGPDADEFRPERWATLRPRWGFLPFLGGPRVCPGQGMALTEAAYTVVRLVQVLGGCSGVGSDEWREELAITCCNANGTKVVLMPKGRD</sequence>
<keyword evidence="10" id="KW-1185">Reference proteome</keyword>
<evidence type="ECO:0000256" key="6">
    <source>
        <dbReference type="ARBA" id="ARBA00023004"/>
    </source>
</evidence>
<evidence type="ECO:0000256" key="1">
    <source>
        <dbReference type="ARBA" id="ARBA00001971"/>
    </source>
</evidence>
<keyword evidence="6 8" id="KW-0408">Iron</keyword>
<evidence type="ECO:0000256" key="7">
    <source>
        <dbReference type="ARBA" id="ARBA00023033"/>
    </source>
</evidence>
<dbReference type="GO" id="GO:0016712">
    <property type="term" value="F:oxidoreductase activity, acting on paired donors, with incorporation or reduction of molecular oxygen, reduced flavin or flavoprotein as one donor, and incorporation of one atom of oxygen"/>
    <property type="evidence" value="ECO:0007669"/>
    <property type="project" value="InterPro"/>
</dbReference>
<protein>
    <submittedName>
        <fullName evidence="9">Cytochrome P450 52A12</fullName>
    </submittedName>
</protein>
<feature type="binding site" description="axial binding residue" evidence="8">
    <location>
        <position position="465"/>
    </location>
    <ligand>
        <name>heme</name>
        <dbReference type="ChEBI" id="CHEBI:30413"/>
    </ligand>
    <ligandPart>
        <name>Fe</name>
        <dbReference type="ChEBI" id="CHEBI:18248"/>
    </ligandPart>
</feature>
<dbReference type="PANTHER" id="PTHR24287:SF17">
    <property type="entry name" value="P450, PUTATIVE (EUROFUNG)-RELATED"/>
    <property type="match status" value="1"/>
</dbReference>
<dbReference type="InterPro" id="IPR036396">
    <property type="entry name" value="Cyt_P450_sf"/>
</dbReference>
<dbReference type="Proteomes" id="UP000799776">
    <property type="component" value="Unassembled WGS sequence"/>
</dbReference>
<evidence type="ECO:0000256" key="4">
    <source>
        <dbReference type="ARBA" id="ARBA00022723"/>
    </source>
</evidence>
<evidence type="ECO:0000313" key="10">
    <source>
        <dbReference type="Proteomes" id="UP000799776"/>
    </source>
</evidence>
<dbReference type="EMBL" id="ML978715">
    <property type="protein sequence ID" value="KAF2088762.1"/>
    <property type="molecule type" value="Genomic_DNA"/>
</dbReference>
<dbReference type="InterPro" id="IPR047146">
    <property type="entry name" value="Cyt_P450_E_CYP52_fungi"/>
</dbReference>
<evidence type="ECO:0000313" key="9">
    <source>
        <dbReference type="EMBL" id="KAF2088762.1"/>
    </source>
</evidence>
<comment type="similarity">
    <text evidence="2">Belongs to the cytochrome P450 family.</text>
</comment>
<dbReference type="OrthoDB" id="1470350at2759"/>
<accession>A0A6A5YA91</accession>
<dbReference type="SUPFAM" id="SSF48264">
    <property type="entry name" value="Cytochrome P450"/>
    <property type="match status" value="1"/>
</dbReference>
<dbReference type="PRINTS" id="PR01239">
    <property type="entry name" value="EP450IICYP52"/>
</dbReference>
<keyword evidence="3 8" id="KW-0349">Heme</keyword>
<dbReference type="Pfam" id="PF00067">
    <property type="entry name" value="p450"/>
    <property type="match status" value="1"/>
</dbReference>